<dbReference type="PANTHER" id="PTHR48228:SF6">
    <property type="entry name" value="L-CARNITINE COA-TRANSFERASE"/>
    <property type="match status" value="1"/>
</dbReference>
<evidence type="ECO:0000256" key="2">
    <source>
        <dbReference type="ARBA" id="ARBA00022679"/>
    </source>
</evidence>
<dbReference type="Gene3D" id="3.40.50.10540">
    <property type="entry name" value="Crotonobetainyl-coa:carnitine coa-transferase, domain 1"/>
    <property type="match status" value="2"/>
</dbReference>
<dbReference type="PANTHER" id="PTHR48228">
    <property type="entry name" value="SUCCINYL-COA--D-CITRAMALATE COA-TRANSFERASE"/>
    <property type="match status" value="1"/>
</dbReference>
<dbReference type="InterPro" id="IPR003673">
    <property type="entry name" value="CoA-Trfase_fam_III"/>
</dbReference>
<comment type="caution">
    <text evidence="4">The sequence shown here is derived from an EMBL/GenBank/DDBJ whole genome shotgun (WGS) entry which is preliminary data.</text>
</comment>
<dbReference type="Pfam" id="PF02515">
    <property type="entry name" value="CoA_transf_3"/>
    <property type="match status" value="2"/>
</dbReference>
<dbReference type="Proteomes" id="UP000301309">
    <property type="component" value="Unassembled WGS sequence"/>
</dbReference>
<evidence type="ECO:0000256" key="3">
    <source>
        <dbReference type="SAM" id="MobiDB-lite"/>
    </source>
</evidence>
<name>A0A4D4LIH8_STRVO</name>
<sequence length="562" mass="60127">MRAWLGEPAEFADPGYEKLQERRRVADRIHRLIGALFREVPKAVLVEEGQRRGVPVAALLTPGEVLECDHFLARGALAEVEVAPGVTGRAPTGFLELDGRRAGPGRRAPRLGEHTDAVLAEVSRATAARRPAGAAPVRPPERRPLDRRPLEGLRVLDLGVIVAGAELGRLLADQGADVIKVENRAFPDGGRQSMTTELITASFAWGHRNKRSLGLNLRDPRGVEMFKRLAAASDVILSNFKPGTLESLGLGPETLGAVNPGLVMAESSALGSTGPWSRRMGYGPLVRASAGLTGLWRHPERADGFCDAITIFPDHVVGRVGATAVLARLIERRRTGRGGTVAISQAEIGLTEMAELFLQESLAPGSVTARGNTGTTDAPQGLFPCAGDDEWCAVEVRDDADWRRLCAAIDRPDLAADPRLGTAAGRLAHRTEVEAAAAAWLATHPPREAMRLLQAAGVPAGAMQQVADYPDDPQFAARGFFARMCQPELPEPLPTEARPALARHLPDPLLGPAPRQAAHTREVCREVLGLTDAEIDELLAQGVLEEEETTHAAETSDGKGHL</sequence>
<keyword evidence="2" id="KW-0808">Transferase</keyword>
<proteinExistence type="inferred from homology"/>
<dbReference type="InterPro" id="IPR023606">
    <property type="entry name" value="CoA-Trfase_III_dom_1_sf"/>
</dbReference>
<dbReference type="Gene3D" id="3.30.1540.10">
    <property type="entry name" value="formyl-coa transferase, domain 3"/>
    <property type="match status" value="1"/>
</dbReference>
<evidence type="ECO:0000256" key="1">
    <source>
        <dbReference type="ARBA" id="ARBA00008383"/>
    </source>
</evidence>
<reference evidence="4 5" key="1">
    <citation type="journal article" date="2020" name="Int. J. Syst. Evol. Microbiol.">
        <title>Reclassification of Streptomyces castelarensis and Streptomyces sporoclivatus as later heterotypic synonyms of Streptomyces antimycoticus.</title>
        <authorList>
            <person name="Komaki H."/>
            <person name="Tamura T."/>
        </authorList>
    </citation>
    <scope>NUCLEOTIDE SEQUENCE [LARGE SCALE GENOMIC DNA]</scope>
    <source>
        <strain evidence="4 5">NBRC 13459</strain>
    </source>
</reference>
<dbReference type="AlphaFoldDB" id="A0A4D4LIH8"/>
<dbReference type="GO" id="GO:0016740">
    <property type="term" value="F:transferase activity"/>
    <property type="evidence" value="ECO:0007669"/>
    <property type="project" value="UniProtKB-KW"/>
</dbReference>
<dbReference type="InterPro" id="IPR044855">
    <property type="entry name" value="CoA-Trfase_III_dom3_sf"/>
</dbReference>
<organism evidence="4 5">
    <name type="scientific">Streptomyces violaceusniger</name>
    <dbReference type="NCBI Taxonomy" id="68280"/>
    <lineage>
        <taxon>Bacteria</taxon>
        <taxon>Bacillati</taxon>
        <taxon>Actinomycetota</taxon>
        <taxon>Actinomycetes</taxon>
        <taxon>Kitasatosporales</taxon>
        <taxon>Streptomycetaceae</taxon>
        <taxon>Streptomyces</taxon>
        <taxon>Streptomyces violaceusniger group</taxon>
    </lineage>
</organism>
<accession>A0A4D4LIH8</accession>
<evidence type="ECO:0008006" key="6">
    <source>
        <dbReference type="Google" id="ProtNLM"/>
    </source>
</evidence>
<dbReference type="InterPro" id="IPR050509">
    <property type="entry name" value="CoA-transferase_III"/>
</dbReference>
<dbReference type="SUPFAM" id="SSF89796">
    <property type="entry name" value="CoA-transferase family III (CaiB/BaiF)"/>
    <property type="match status" value="2"/>
</dbReference>
<feature type="region of interest" description="Disordered" evidence="3">
    <location>
        <begin position="126"/>
        <end position="145"/>
    </location>
</feature>
<feature type="compositionally biased region" description="Low complexity" evidence="3">
    <location>
        <begin position="126"/>
        <end position="136"/>
    </location>
</feature>
<evidence type="ECO:0000313" key="5">
    <source>
        <dbReference type="Proteomes" id="UP000301309"/>
    </source>
</evidence>
<comment type="similarity">
    <text evidence="1">Belongs to the CoA-transferase III family.</text>
</comment>
<keyword evidence="5" id="KW-1185">Reference proteome</keyword>
<protein>
    <recommendedName>
        <fullName evidence="6">CoA transferase</fullName>
    </recommendedName>
</protein>
<gene>
    <name evidence="4" type="ORF">SVIO_096230</name>
</gene>
<evidence type="ECO:0000313" key="4">
    <source>
        <dbReference type="EMBL" id="GDY59000.1"/>
    </source>
</evidence>
<dbReference type="EMBL" id="BJHW01000002">
    <property type="protein sequence ID" value="GDY59000.1"/>
    <property type="molecule type" value="Genomic_DNA"/>
</dbReference>